<evidence type="ECO:0000256" key="3">
    <source>
        <dbReference type="ARBA" id="ARBA00018111"/>
    </source>
</evidence>
<proteinExistence type="inferred from homology"/>
<dbReference type="InterPro" id="IPR053925">
    <property type="entry name" value="RecX_HTH_3rd"/>
</dbReference>
<organism evidence="8 9">
    <name type="scientific">Cyclobacterium plantarum</name>
    <dbReference type="NCBI Taxonomy" id="2716263"/>
    <lineage>
        <taxon>Bacteria</taxon>
        <taxon>Pseudomonadati</taxon>
        <taxon>Bacteroidota</taxon>
        <taxon>Cytophagia</taxon>
        <taxon>Cytophagales</taxon>
        <taxon>Cyclobacteriaceae</taxon>
        <taxon>Cyclobacterium</taxon>
    </lineage>
</organism>
<sequence length="168" mass="19638">MSVPEKENSDPGTKKKLGYSTALKKISSFCAYQERSLFEVRGKLEDWGLHAEEVEKLISRLVEQDFLNEKRFVDSFVKGRFGLKKWGKVRIRQELKMRQIPNEMILEALGALDDGEYEETLNFLAERKWKLTKESDLYKKKAKVSRFLLFRGFEPDLIKEVVDRLATA</sequence>
<protein>
    <recommendedName>
        <fullName evidence="3 5">Regulatory protein RecX</fullName>
    </recommendedName>
</protein>
<dbReference type="HAMAP" id="MF_01114">
    <property type="entry name" value="RecX"/>
    <property type="match status" value="1"/>
</dbReference>
<gene>
    <name evidence="5" type="primary">recX</name>
    <name evidence="8" type="ORF">G9Q97_09515</name>
</gene>
<evidence type="ECO:0000256" key="4">
    <source>
        <dbReference type="ARBA" id="ARBA00022490"/>
    </source>
</evidence>
<evidence type="ECO:0000313" key="8">
    <source>
        <dbReference type="EMBL" id="NHE57049.1"/>
    </source>
</evidence>
<comment type="subcellular location">
    <subcellularLocation>
        <location evidence="1 5">Cytoplasm</location>
    </subcellularLocation>
</comment>
<keyword evidence="4 5" id="KW-0963">Cytoplasm</keyword>
<evidence type="ECO:0000259" key="6">
    <source>
        <dbReference type="Pfam" id="PF02631"/>
    </source>
</evidence>
<evidence type="ECO:0000259" key="7">
    <source>
        <dbReference type="Pfam" id="PF21981"/>
    </source>
</evidence>
<dbReference type="Pfam" id="PF02631">
    <property type="entry name" value="RecX_HTH2"/>
    <property type="match status" value="1"/>
</dbReference>
<evidence type="ECO:0000313" key="9">
    <source>
        <dbReference type="Proteomes" id="UP000649799"/>
    </source>
</evidence>
<comment type="caution">
    <text evidence="8">The sequence shown here is derived from an EMBL/GenBank/DDBJ whole genome shotgun (WGS) entry which is preliminary data.</text>
</comment>
<keyword evidence="9" id="KW-1185">Reference proteome</keyword>
<evidence type="ECO:0000256" key="1">
    <source>
        <dbReference type="ARBA" id="ARBA00004496"/>
    </source>
</evidence>
<comment type="similarity">
    <text evidence="2 5">Belongs to the RecX family.</text>
</comment>
<dbReference type="EMBL" id="JAANYN010000003">
    <property type="protein sequence ID" value="NHE57049.1"/>
    <property type="molecule type" value="Genomic_DNA"/>
</dbReference>
<dbReference type="InterPro" id="IPR036388">
    <property type="entry name" value="WH-like_DNA-bd_sf"/>
</dbReference>
<evidence type="ECO:0000256" key="2">
    <source>
        <dbReference type="ARBA" id="ARBA00009695"/>
    </source>
</evidence>
<feature type="domain" description="RecX second three-helical" evidence="6">
    <location>
        <begin position="68"/>
        <end position="109"/>
    </location>
</feature>
<dbReference type="InterPro" id="IPR003783">
    <property type="entry name" value="Regulatory_RecX"/>
</dbReference>
<dbReference type="PANTHER" id="PTHR33602:SF1">
    <property type="entry name" value="REGULATORY PROTEIN RECX FAMILY PROTEIN"/>
    <property type="match status" value="1"/>
</dbReference>
<reference evidence="8 9" key="1">
    <citation type="submission" date="2020-03" db="EMBL/GenBank/DDBJ databases">
        <title>Cyclobacterium plantarum sp. nov., a marine bacterium isolated from a coastal-marine wetland.</title>
        <authorList>
            <person name="Sanchez-Porro C."/>
            <person name="Ventosa A."/>
            <person name="Amoozegar M."/>
        </authorList>
    </citation>
    <scope>NUCLEOTIDE SEQUENCE [LARGE SCALE GENOMIC DNA]</scope>
    <source>
        <strain evidence="8 9">GBPx2</strain>
    </source>
</reference>
<dbReference type="InterPro" id="IPR053924">
    <property type="entry name" value="RecX_HTH_2nd"/>
</dbReference>
<dbReference type="Proteomes" id="UP000649799">
    <property type="component" value="Unassembled WGS sequence"/>
</dbReference>
<accession>A0ABX0H9M8</accession>
<dbReference type="PANTHER" id="PTHR33602">
    <property type="entry name" value="REGULATORY PROTEIN RECX FAMILY PROTEIN"/>
    <property type="match status" value="1"/>
</dbReference>
<dbReference type="Pfam" id="PF21981">
    <property type="entry name" value="RecX_HTH3"/>
    <property type="match status" value="1"/>
</dbReference>
<dbReference type="Gene3D" id="1.10.10.10">
    <property type="entry name" value="Winged helix-like DNA-binding domain superfamily/Winged helix DNA-binding domain"/>
    <property type="match status" value="3"/>
</dbReference>
<dbReference type="RefSeq" id="WP_166146121.1">
    <property type="nucleotide sequence ID" value="NZ_JAANYN010000003.1"/>
</dbReference>
<evidence type="ECO:0000256" key="5">
    <source>
        <dbReference type="HAMAP-Rule" id="MF_01114"/>
    </source>
</evidence>
<feature type="domain" description="RecX third three-helical" evidence="7">
    <location>
        <begin position="116"/>
        <end position="162"/>
    </location>
</feature>
<comment type="function">
    <text evidence="5">Modulates RecA activity.</text>
</comment>
<name>A0ABX0H9M8_9BACT</name>